<evidence type="ECO:0000313" key="2">
    <source>
        <dbReference type="EMBL" id="KZT37573.1"/>
    </source>
</evidence>
<organism evidence="2 3">
    <name type="scientific">Sistotremastrum suecicum HHB10207 ss-3</name>
    <dbReference type="NCBI Taxonomy" id="1314776"/>
    <lineage>
        <taxon>Eukaryota</taxon>
        <taxon>Fungi</taxon>
        <taxon>Dikarya</taxon>
        <taxon>Basidiomycota</taxon>
        <taxon>Agaricomycotina</taxon>
        <taxon>Agaricomycetes</taxon>
        <taxon>Sistotremastrales</taxon>
        <taxon>Sistotremastraceae</taxon>
        <taxon>Sistotremastrum</taxon>
    </lineage>
</organism>
<evidence type="ECO:0000313" key="3">
    <source>
        <dbReference type="Proteomes" id="UP000076798"/>
    </source>
</evidence>
<reference evidence="2 3" key="1">
    <citation type="journal article" date="2016" name="Mol. Biol. Evol.">
        <title>Comparative Genomics of Early-Diverging Mushroom-Forming Fungi Provides Insights into the Origins of Lignocellulose Decay Capabilities.</title>
        <authorList>
            <person name="Nagy L.G."/>
            <person name="Riley R."/>
            <person name="Tritt A."/>
            <person name="Adam C."/>
            <person name="Daum C."/>
            <person name="Floudas D."/>
            <person name="Sun H."/>
            <person name="Yadav J.S."/>
            <person name="Pangilinan J."/>
            <person name="Larsson K.H."/>
            <person name="Matsuura K."/>
            <person name="Barry K."/>
            <person name="Labutti K."/>
            <person name="Kuo R."/>
            <person name="Ohm R.A."/>
            <person name="Bhattacharya S.S."/>
            <person name="Shirouzu T."/>
            <person name="Yoshinaga Y."/>
            <person name="Martin F.M."/>
            <person name="Grigoriev I.V."/>
            <person name="Hibbett D.S."/>
        </authorList>
    </citation>
    <scope>NUCLEOTIDE SEQUENCE [LARGE SCALE GENOMIC DNA]</scope>
    <source>
        <strain evidence="2 3">HHB10207 ss-3</strain>
    </source>
</reference>
<dbReference type="EMBL" id="KV428081">
    <property type="protein sequence ID" value="KZT37573.1"/>
    <property type="molecule type" value="Genomic_DNA"/>
</dbReference>
<evidence type="ECO:0000256" key="1">
    <source>
        <dbReference type="SAM" id="MobiDB-lite"/>
    </source>
</evidence>
<gene>
    <name evidence="2" type="ORF">SISSUDRAFT_1048316</name>
</gene>
<protein>
    <submittedName>
        <fullName evidence="2">Uncharacterized protein</fullName>
    </submittedName>
</protein>
<dbReference type="AlphaFoldDB" id="A0A166CKY2"/>
<keyword evidence="3" id="KW-1185">Reference proteome</keyword>
<dbReference type="Proteomes" id="UP000076798">
    <property type="component" value="Unassembled WGS sequence"/>
</dbReference>
<feature type="region of interest" description="Disordered" evidence="1">
    <location>
        <begin position="1"/>
        <end position="22"/>
    </location>
</feature>
<name>A0A166CKY2_9AGAM</name>
<proteinExistence type="predicted"/>
<sequence length="104" mass="11641">MSTLPTQQPVDDAFKSNDSTYSNPRPIAAATSLATPAPDIHDTPLFHQLIGIIQEHNATAKEQRDIMQGMRRSLELLQEQSSIRPLQRGIDESIRKIFLALSIF</sequence>
<accession>A0A166CKY2</accession>